<keyword evidence="1" id="KW-1133">Transmembrane helix</keyword>
<feature type="transmembrane region" description="Helical" evidence="1">
    <location>
        <begin position="6"/>
        <end position="24"/>
    </location>
</feature>
<dbReference type="EMBL" id="CP004049">
    <property type="protein sequence ID" value="AGI85791.1"/>
    <property type="molecule type" value="Genomic_DNA"/>
</dbReference>
<organism evidence="2 3">
    <name type="scientific">Methanomethylophilus alvi (strain Mx1201)</name>
    <dbReference type="NCBI Taxonomy" id="1236689"/>
    <lineage>
        <taxon>Archaea</taxon>
        <taxon>Methanobacteriati</taxon>
        <taxon>Thermoplasmatota</taxon>
        <taxon>Thermoplasmata</taxon>
        <taxon>Methanomassiliicoccales</taxon>
        <taxon>Methanomethylophilaceae</taxon>
        <taxon>Methanomethylophilus</taxon>
    </lineage>
</organism>
<name>M9SBV5_METAX</name>
<evidence type="ECO:0000256" key="1">
    <source>
        <dbReference type="SAM" id="Phobius"/>
    </source>
</evidence>
<dbReference type="STRING" id="1236689.MMALV_10560"/>
<reference evidence="2 3" key="1">
    <citation type="journal article" date="2012" name="J. Bacteriol.">
        <title>Genome sequence of 'Candidatus Methanomethylophilus alvus' Mx1201, a methanogenic archaeon from the human gut belonging to a seventh order of methanogens.</title>
        <authorList>
            <person name="Borrel G."/>
            <person name="Harris H.M."/>
            <person name="Tottey W."/>
            <person name="Mihajlovski A."/>
            <person name="Parisot N."/>
            <person name="Peyretaillade E."/>
            <person name="Peyret P."/>
            <person name="Gribaldo S."/>
            <person name="O'Toole P.W."/>
            <person name="Brugere J.F."/>
        </authorList>
    </citation>
    <scope>NUCLEOTIDE SEQUENCE [LARGE SCALE GENOMIC DNA]</scope>
    <source>
        <strain evidence="2 3">Mx1201</strain>
    </source>
</reference>
<gene>
    <name evidence="2" type="ORF">MMALV_10560</name>
</gene>
<evidence type="ECO:0008006" key="4">
    <source>
        <dbReference type="Google" id="ProtNLM"/>
    </source>
</evidence>
<dbReference type="InParanoid" id="M9SBV5"/>
<dbReference type="GeneID" id="41321832"/>
<keyword evidence="1" id="KW-0812">Transmembrane</keyword>
<protein>
    <recommendedName>
        <fullName evidence="4">FeoB-associated Cys-rich membrane protein</fullName>
    </recommendedName>
</protein>
<keyword evidence="3" id="KW-1185">Reference proteome</keyword>
<accession>M9SBV5</accession>
<dbReference type="AlphaFoldDB" id="M9SBV5"/>
<dbReference type="Proteomes" id="UP000012672">
    <property type="component" value="Chromosome"/>
</dbReference>
<dbReference type="KEGG" id="max:MMALV_10560"/>
<keyword evidence="1" id="KW-0472">Membrane</keyword>
<sequence length="57" mass="6161">MNMATALVLIVVALIIIGAMYGSYRMIKTGDTCAGCPNRGTCRCHEKNPINCTVKKD</sequence>
<evidence type="ECO:0000313" key="2">
    <source>
        <dbReference type="EMBL" id="AGI85791.1"/>
    </source>
</evidence>
<dbReference type="RefSeq" id="WP_015504938.1">
    <property type="nucleotide sequence ID" value="NC_020913.1"/>
</dbReference>
<evidence type="ECO:0000313" key="3">
    <source>
        <dbReference type="Proteomes" id="UP000012672"/>
    </source>
</evidence>
<dbReference type="HOGENOM" id="CLU_2985473_0_0_2"/>
<proteinExistence type="predicted"/>